<organism evidence="2 3">
    <name type="scientific">Mycoplasma haemocanis (strain Illinois)</name>
    <dbReference type="NCBI Taxonomy" id="1111676"/>
    <lineage>
        <taxon>Bacteria</taxon>
        <taxon>Bacillati</taxon>
        <taxon>Mycoplasmatota</taxon>
        <taxon>Mollicutes</taxon>
        <taxon>Mycoplasmataceae</taxon>
        <taxon>Mycoplasma</taxon>
    </lineage>
</organism>
<proteinExistence type="predicted"/>
<dbReference type="HOGENOM" id="CLU_1487473_0_0_14"/>
<reference evidence="2 3" key="1">
    <citation type="journal article" date="2012" name="J. Bacteriol.">
        <title>Complete genome sequence of Mycoplasma haemocanis strain Illinois.</title>
        <authorList>
            <person name="do Nascimento N.C."/>
            <person name="Guimaraes A.M."/>
            <person name="Santos A.P."/>
            <person name="Sanmiguel P.J."/>
            <person name="Messick J.B."/>
        </authorList>
    </citation>
    <scope>NUCLEOTIDE SEQUENCE [LARGE SCALE GENOMIC DNA]</scope>
    <source>
        <strain evidence="2 3">Illinois</strain>
    </source>
</reference>
<name>H6N637_MYCHN</name>
<dbReference type="OrthoDB" id="9846578at2"/>
<evidence type="ECO:0000313" key="2">
    <source>
        <dbReference type="EMBL" id="AEW45109.1"/>
    </source>
</evidence>
<feature type="transmembrane region" description="Helical" evidence="1">
    <location>
        <begin position="49"/>
        <end position="73"/>
    </location>
</feature>
<keyword evidence="1" id="KW-1133">Transmembrane helix</keyword>
<feature type="transmembrane region" description="Helical" evidence="1">
    <location>
        <begin position="139"/>
        <end position="166"/>
    </location>
</feature>
<accession>H6N637</accession>
<dbReference type="Proteomes" id="UP000009135">
    <property type="component" value="Chromosome"/>
</dbReference>
<protein>
    <recommendedName>
        <fullName evidence="4">Transmembrane protein</fullName>
    </recommendedName>
</protein>
<dbReference type="KEGG" id="mhe:MHC_01215"/>
<keyword evidence="3" id="KW-1185">Reference proteome</keyword>
<evidence type="ECO:0008006" key="4">
    <source>
        <dbReference type="Google" id="ProtNLM"/>
    </source>
</evidence>
<evidence type="ECO:0000256" key="1">
    <source>
        <dbReference type="SAM" id="Phobius"/>
    </source>
</evidence>
<dbReference type="EMBL" id="CP003199">
    <property type="protein sequence ID" value="AEW45109.1"/>
    <property type="molecule type" value="Genomic_DNA"/>
</dbReference>
<feature type="transmembrane region" description="Helical" evidence="1">
    <location>
        <begin position="85"/>
        <end position="118"/>
    </location>
</feature>
<dbReference type="AlphaFoldDB" id="H6N637"/>
<sequence length="186" mass="20449">MESSKLSPKTTTEVKARRRLVGSNQGTSRSHLEEYLVKSKALLSIWKKLLILHIILKVSVIAAIAVGGLGAYMLSQGSGDPSSMLVILVIVIVITLLSLLVMGVVSIYRIITTFLCIGRTVELIDDAKTKTSLKEGSNILGLMMASIVVYAIPGINAIGFIANWILKYLFYRNYKKITNSEFVSWN</sequence>
<keyword evidence="1" id="KW-0812">Transmembrane</keyword>
<evidence type="ECO:0000313" key="3">
    <source>
        <dbReference type="Proteomes" id="UP000009135"/>
    </source>
</evidence>
<keyword evidence="1" id="KW-0472">Membrane</keyword>
<dbReference type="STRING" id="1111676.MHC_01215"/>
<gene>
    <name evidence="2" type="ordered locus">MHC_01215</name>
</gene>